<protein>
    <recommendedName>
        <fullName evidence="1">non-specific serine/threonine protein kinase</fullName>
        <ecNumber evidence="1">2.7.11.1</ecNumber>
    </recommendedName>
</protein>
<dbReference type="AlphaFoldDB" id="A0A1M6FQ45"/>
<evidence type="ECO:0000256" key="2">
    <source>
        <dbReference type="ARBA" id="ARBA00022527"/>
    </source>
</evidence>
<dbReference type="CDD" id="cd14014">
    <property type="entry name" value="STKc_PknB_like"/>
    <property type="match status" value="1"/>
</dbReference>
<dbReference type="Pfam" id="PF08668">
    <property type="entry name" value="HDOD"/>
    <property type="match status" value="1"/>
</dbReference>
<dbReference type="Gene3D" id="3.30.200.20">
    <property type="entry name" value="Phosphorylase Kinase, domain 1"/>
    <property type="match status" value="1"/>
</dbReference>
<keyword evidence="2 9" id="KW-0723">Serine/threonine-protein kinase</keyword>
<dbReference type="PROSITE" id="PS00109">
    <property type="entry name" value="PROTEIN_KINASE_TYR"/>
    <property type="match status" value="1"/>
</dbReference>
<dbReference type="Gene3D" id="3.30.450.40">
    <property type="match status" value="1"/>
</dbReference>
<keyword evidence="10" id="KW-1185">Reference proteome</keyword>
<feature type="domain" description="HDOD" evidence="8">
    <location>
        <begin position="319"/>
        <end position="517"/>
    </location>
</feature>
<dbReference type="RefSeq" id="WP_083610761.1">
    <property type="nucleotide sequence ID" value="NZ_FQZU01000003.1"/>
</dbReference>
<dbReference type="EMBL" id="FQZU01000003">
    <property type="protein sequence ID" value="SHI99817.1"/>
    <property type="molecule type" value="Genomic_DNA"/>
</dbReference>
<evidence type="ECO:0000256" key="5">
    <source>
        <dbReference type="ARBA" id="ARBA00022777"/>
    </source>
</evidence>
<organism evidence="9 10">
    <name type="scientific">Desulfatibacillum alkenivorans DSM 16219</name>
    <dbReference type="NCBI Taxonomy" id="1121393"/>
    <lineage>
        <taxon>Bacteria</taxon>
        <taxon>Pseudomonadati</taxon>
        <taxon>Thermodesulfobacteriota</taxon>
        <taxon>Desulfobacteria</taxon>
        <taxon>Desulfobacterales</taxon>
        <taxon>Desulfatibacillaceae</taxon>
        <taxon>Desulfatibacillum</taxon>
    </lineage>
</organism>
<evidence type="ECO:0000313" key="9">
    <source>
        <dbReference type="EMBL" id="SHI99817.1"/>
    </source>
</evidence>
<sequence>MQSAAANGSGYKKDRTPAQGTQVKIGRFKILKVLGKGAQGVVYLAQDPNLGREVAIKTLDAYRNISLEKRERLIKEAKTVSKLKHPNVAPLYEAGSHGDRPYLVFEHIEGKPLKEILAKEKPLKVSRAVNLMIKILAGVGSAHKAGIIHKDLSPNNIMVEEDDTPRIMDFGISIMMNDAKSQSGQMAGTVNYMSPEHGVEGPLTPQADIFSLGVILFEMLTGRAAFSGQNAYAVLYQIAYETPPKPSSINSNVDDKLDRIVLKALEKAPENRYSSADDMKVDLEAWLKSDEDGHGLGGDPETNSAVEFILKRMRYKKDFPTFSSNVIEINKKASMAGNNMASAADLSRVILKDFSLTNKLLRLVNSAFYGQFAGKITTVSRAVVVLGFEEVRMAAASLMLFDHIQNKSQREDLKDASVKAFMSGMIAKEIGDSMQMKGVEEALVCAMLHNLGRHLAAFYLPDEYDEIKKRMIQKDLSEKHASKSILGVSFEELGMAVAKNWKFPDKIVQTLRTLPPGNVDRPKTPEEMLRNLANLSNEVCEAVSNSKGNDRKKILDGIARRYQKSVPLSTKKIEGLLHGAKDMIGKYANILGIDVQKSPFIKAIEDDGIATVVPAAEAVPGDLPAAPLAGAPLQEPSLSETQEQVSVLITGIQEITNAMLEEYKLNDMLFMVLETMYRGFGFQRVLFAVMNNTKTTMTARFGFGLDMDNLLKKFSFDVGAPNNPRDVFQLCVAQKKDIRIDDIKILHEKGKLPKWYIDAVLAPAFALYPVVVNNQCIGMFYMDREQPGVVIGGEHHNYIKTLRNQAVMAIRHSR</sequence>
<feature type="domain" description="Protein kinase" evidence="7">
    <location>
        <begin position="28"/>
        <end position="287"/>
    </location>
</feature>
<reference evidence="10" key="1">
    <citation type="submission" date="2016-11" db="EMBL/GenBank/DDBJ databases">
        <authorList>
            <person name="Varghese N."/>
            <person name="Submissions S."/>
        </authorList>
    </citation>
    <scope>NUCLEOTIDE SEQUENCE [LARGE SCALE GENOMIC DNA]</scope>
    <source>
        <strain evidence="10">DSM 16219</strain>
    </source>
</reference>
<dbReference type="InterPro" id="IPR011009">
    <property type="entry name" value="Kinase-like_dom_sf"/>
</dbReference>
<name>A0A1M6FQ45_9BACT</name>
<dbReference type="InterPro" id="IPR008266">
    <property type="entry name" value="Tyr_kinase_AS"/>
</dbReference>
<dbReference type="GO" id="GO:0004674">
    <property type="term" value="F:protein serine/threonine kinase activity"/>
    <property type="evidence" value="ECO:0007669"/>
    <property type="project" value="UniProtKB-KW"/>
</dbReference>
<evidence type="ECO:0000313" key="10">
    <source>
        <dbReference type="Proteomes" id="UP000183994"/>
    </source>
</evidence>
<evidence type="ECO:0000256" key="6">
    <source>
        <dbReference type="ARBA" id="ARBA00022840"/>
    </source>
</evidence>
<evidence type="ECO:0000256" key="4">
    <source>
        <dbReference type="ARBA" id="ARBA00022741"/>
    </source>
</evidence>
<evidence type="ECO:0000256" key="3">
    <source>
        <dbReference type="ARBA" id="ARBA00022679"/>
    </source>
</evidence>
<dbReference type="PROSITE" id="PS51833">
    <property type="entry name" value="HDOD"/>
    <property type="match status" value="1"/>
</dbReference>
<dbReference type="Proteomes" id="UP000183994">
    <property type="component" value="Unassembled WGS sequence"/>
</dbReference>
<dbReference type="GO" id="GO:0005524">
    <property type="term" value="F:ATP binding"/>
    <property type="evidence" value="ECO:0007669"/>
    <property type="project" value="UniProtKB-KW"/>
</dbReference>
<dbReference type="PANTHER" id="PTHR43289">
    <property type="entry name" value="MITOGEN-ACTIVATED PROTEIN KINASE KINASE KINASE 20-RELATED"/>
    <property type="match status" value="1"/>
</dbReference>
<dbReference type="Gene3D" id="1.10.510.10">
    <property type="entry name" value="Transferase(Phosphotransferase) domain 1"/>
    <property type="match status" value="1"/>
</dbReference>
<dbReference type="InterPro" id="IPR000719">
    <property type="entry name" value="Prot_kinase_dom"/>
</dbReference>
<dbReference type="SUPFAM" id="SSF55781">
    <property type="entry name" value="GAF domain-like"/>
    <property type="match status" value="1"/>
</dbReference>
<gene>
    <name evidence="9" type="ORF">SAMN02745216_00881</name>
</gene>
<keyword evidence="6" id="KW-0067">ATP-binding</keyword>
<dbReference type="FunFam" id="1.10.510.10:FF:000021">
    <property type="entry name" value="Serine/threonine protein kinase"/>
    <property type="match status" value="1"/>
</dbReference>
<dbReference type="PROSITE" id="PS50011">
    <property type="entry name" value="PROTEIN_KINASE_DOM"/>
    <property type="match status" value="1"/>
</dbReference>
<dbReference type="InterPro" id="IPR029016">
    <property type="entry name" value="GAF-like_dom_sf"/>
</dbReference>
<keyword evidence="4" id="KW-0547">Nucleotide-binding</keyword>
<dbReference type="SUPFAM" id="SSF56112">
    <property type="entry name" value="Protein kinase-like (PK-like)"/>
    <property type="match status" value="1"/>
</dbReference>
<dbReference type="SUPFAM" id="SSF109604">
    <property type="entry name" value="HD-domain/PDEase-like"/>
    <property type="match status" value="1"/>
</dbReference>
<proteinExistence type="predicted"/>
<evidence type="ECO:0000259" key="7">
    <source>
        <dbReference type="PROSITE" id="PS50011"/>
    </source>
</evidence>
<dbReference type="STRING" id="1121393.SAMN02745216_00881"/>
<dbReference type="Gene3D" id="1.10.3210.10">
    <property type="entry name" value="Hypothetical protein af1432"/>
    <property type="match status" value="1"/>
</dbReference>
<dbReference type="OrthoDB" id="9791419at2"/>
<evidence type="ECO:0000259" key="8">
    <source>
        <dbReference type="PROSITE" id="PS51833"/>
    </source>
</evidence>
<evidence type="ECO:0000256" key="1">
    <source>
        <dbReference type="ARBA" id="ARBA00012513"/>
    </source>
</evidence>
<dbReference type="Pfam" id="PF00069">
    <property type="entry name" value="Pkinase"/>
    <property type="match status" value="1"/>
</dbReference>
<dbReference type="EC" id="2.7.11.1" evidence="1"/>
<keyword evidence="3" id="KW-0808">Transferase</keyword>
<dbReference type="InterPro" id="IPR013976">
    <property type="entry name" value="HDOD"/>
</dbReference>
<dbReference type="PANTHER" id="PTHR43289:SF34">
    <property type="entry name" value="SERINE_THREONINE-PROTEIN KINASE YBDM-RELATED"/>
    <property type="match status" value="1"/>
</dbReference>
<keyword evidence="5 9" id="KW-0418">Kinase</keyword>
<accession>A0A1M6FQ45</accession>